<dbReference type="GO" id="GO:0016747">
    <property type="term" value="F:acyltransferase activity, transferring groups other than amino-acyl groups"/>
    <property type="evidence" value="ECO:0007669"/>
    <property type="project" value="InterPro"/>
</dbReference>
<dbReference type="Gene3D" id="3.40.630.30">
    <property type="match status" value="1"/>
</dbReference>
<dbReference type="Pfam" id="PF13673">
    <property type="entry name" value="Acetyltransf_10"/>
    <property type="match status" value="1"/>
</dbReference>
<evidence type="ECO:0000259" key="1">
    <source>
        <dbReference type="PROSITE" id="PS51186"/>
    </source>
</evidence>
<dbReference type="CDD" id="cd04301">
    <property type="entry name" value="NAT_SF"/>
    <property type="match status" value="1"/>
</dbReference>
<proteinExistence type="predicted"/>
<dbReference type="PROSITE" id="PS51186">
    <property type="entry name" value="GNAT"/>
    <property type="match status" value="1"/>
</dbReference>
<feature type="domain" description="N-acetyltransferase" evidence="1">
    <location>
        <begin position="29"/>
        <end position="172"/>
    </location>
</feature>
<accession>A0A845V2L6</accession>
<keyword evidence="3" id="KW-1185">Reference proteome</keyword>
<name>A0A845V2L6_9GAMM</name>
<dbReference type="SUPFAM" id="SSF55729">
    <property type="entry name" value="Acyl-CoA N-acyltransferases (Nat)"/>
    <property type="match status" value="1"/>
</dbReference>
<dbReference type="InterPro" id="IPR016181">
    <property type="entry name" value="Acyl_CoA_acyltransferase"/>
</dbReference>
<sequence>MHVGTQLEFLAGVNGKKQQSPKALSWRESDFTGLSGDDLYAILAARVAVFVVEQDCPYPELDGLDQSAHHLWATDTAGRVAAYARITAPGTRFQEPSIGRVLTSIAHRGSGLGRVLMERAIDFAERLYPAAELRISAQQHLERFYASLDFRFVHGPYPEDGIPHVEMLRSKQ</sequence>
<gene>
    <name evidence="2" type="ORF">G3I74_12285</name>
</gene>
<organism evidence="2 3">
    <name type="scientific">Wenzhouxiangella limi</name>
    <dbReference type="NCBI Taxonomy" id="2707351"/>
    <lineage>
        <taxon>Bacteria</taxon>
        <taxon>Pseudomonadati</taxon>
        <taxon>Pseudomonadota</taxon>
        <taxon>Gammaproteobacteria</taxon>
        <taxon>Chromatiales</taxon>
        <taxon>Wenzhouxiangellaceae</taxon>
        <taxon>Wenzhouxiangella</taxon>
    </lineage>
</organism>
<dbReference type="RefSeq" id="WP_164211903.1">
    <property type="nucleotide sequence ID" value="NZ_JAAGSC010000043.1"/>
</dbReference>
<comment type="caution">
    <text evidence="2">The sequence shown here is derived from an EMBL/GenBank/DDBJ whole genome shotgun (WGS) entry which is preliminary data.</text>
</comment>
<dbReference type="Proteomes" id="UP000484885">
    <property type="component" value="Unassembled WGS sequence"/>
</dbReference>
<reference evidence="2 3" key="1">
    <citation type="submission" date="2020-02" db="EMBL/GenBank/DDBJ databases">
        <authorList>
            <person name="Zhang X.-Y."/>
        </authorList>
    </citation>
    <scope>NUCLEOTIDE SEQUENCE [LARGE SCALE GENOMIC DNA]</scope>
    <source>
        <strain evidence="2 3">C33</strain>
    </source>
</reference>
<dbReference type="AlphaFoldDB" id="A0A845V2L6"/>
<evidence type="ECO:0000313" key="2">
    <source>
        <dbReference type="EMBL" id="NDY96510.1"/>
    </source>
</evidence>
<keyword evidence="2" id="KW-0808">Transferase</keyword>
<protein>
    <submittedName>
        <fullName evidence="2">GNAT family N-acetyltransferase</fullName>
    </submittedName>
</protein>
<dbReference type="EMBL" id="JAAGSC010000043">
    <property type="protein sequence ID" value="NDY96510.1"/>
    <property type="molecule type" value="Genomic_DNA"/>
</dbReference>
<dbReference type="InterPro" id="IPR000182">
    <property type="entry name" value="GNAT_dom"/>
</dbReference>
<evidence type="ECO:0000313" key="3">
    <source>
        <dbReference type="Proteomes" id="UP000484885"/>
    </source>
</evidence>